<comment type="caution">
    <text evidence="2">The sequence shown here is derived from an EMBL/GenBank/DDBJ whole genome shotgun (WGS) entry which is preliminary data.</text>
</comment>
<accession>A0ABT2RSD4</accession>
<gene>
    <name evidence="2" type="ORF">OCV99_17700</name>
</gene>
<proteinExistence type="predicted"/>
<dbReference type="Proteomes" id="UP001652431">
    <property type="component" value="Unassembled WGS sequence"/>
</dbReference>
<dbReference type="InterPro" id="IPR026906">
    <property type="entry name" value="LRR_5"/>
</dbReference>
<dbReference type="InterPro" id="IPR032675">
    <property type="entry name" value="LRR_dom_sf"/>
</dbReference>
<evidence type="ECO:0000313" key="2">
    <source>
        <dbReference type="EMBL" id="MCU6688330.1"/>
    </source>
</evidence>
<sequence>MKRRLLGVVLSMCMLACAVPVYANAEEPAAEAAAETPDAEVVEQQEVEGDWKYFIRNDGTVMIADYNGDATELVIPDTIAGCPVTSIRGDAFSGHHLSHIEIPESVTNIEEGAFRGESLVDIEVSAQNTMYTVYEGCLYDKQYDFVKIS</sequence>
<dbReference type="RefSeq" id="WP_262576013.1">
    <property type="nucleotide sequence ID" value="NZ_JAOQJU010000046.1"/>
</dbReference>
<feature type="signal peptide" evidence="1">
    <location>
        <begin position="1"/>
        <end position="25"/>
    </location>
</feature>
<evidence type="ECO:0000256" key="1">
    <source>
        <dbReference type="SAM" id="SignalP"/>
    </source>
</evidence>
<organism evidence="2 3">
    <name type="scientific">Dorea acetigenes</name>
    <dbReference type="NCBI Taxonomy" id="2981787"/>
    <lineage>
        <taxon>Bacteria</taxon>
        <taxon>Bacillati</taxon>
        <taxon>Bacillota</taxon>
        <taxon>Clostridia</taxon>
        <taxon>Lachnospirales</taxon>
        <taxon>Lachnospiraceae</taxon>
        <taxon>Dorea</taxon>
    </lineage>
</organism>
<dbReference type="EMBL" id="JAOQJU010000046">
    <property type="protein sequence ID" value="MCU6688330.1"/>
    <property type="molecule type" value="Genomic_DNA"/>
</dbReference>
<reference evidence="2 3" key="1">
    <citation type="journal article" date="2021" name="ISME Commun">
        <title>Automated analysis of genomic sequences facilitates high-throughput and comprehensive description of bacteria.</title>
        <authorList>
            <person name="Hitch T.C.A."/>
        </authorList>
    </citation>
    <scope>NUCLEOTIDE SEQUENCE [LARGE SCALE GENOMIC DNA]</scope>
    <source>
        <strain evidence="2 3">Sanger_03</strain>
    </source>
</reference>
<protein>
    <submittedName>
        <fullName evidence="2">Leucine-rich repeat domain-containing protein</fullName>
    </submittedName>
</protein>
<dbReference type="Gene3D" id="3.80.10.10">
    <property type="entry name" value="Ribonuclease Inhibitor"/>
    <property type="match status" value="1"/>
</dbReference>
<keyword evidence="1" id="KW-0732">Signal</keyword>
<keyword evidence="3" id="KW-1185">Reference proteome</keyword>
<evidence type="ECO:0000313" key="3">
    <source>
        <dbReference type="Proteomes" id="UP001652431"/>
    </source>
</evidence>
<dbReference type="Pfam" id="PF13306">
    <property type="entry name" value="LRR_5"/>
    <property type="match status" value="1"/>
</dbReference>
<name>A0ABT2RSD4_9FIRM</name>
<feature type="chain" id="PRO_5046349830" evidence="1">
    <location>
        <begin position="26"/>
        <end position="149"/>
    </location>
</feature>